<dbReference type="AlphaFoldDB" id="A0A0A8K2Y1"/>
<evidence type="ECO:0000313" key="4">
    <source>
        <dbReference type="Proteomes" id="UP000031643"/>
    </source>
</evidence>
<feature type="signal peptide" evidence="2">
    <location>
        <begin position="1"/>
        <end position="27"/>
    </location>
</feature>
<accession>A0A0A8K2Y1</accession>
<sequence length="76" mass="8007">MLKLFSALMFGTALLLGSASLSTPSFAQDDMEEGTMAEEGMTDEAPADDMMDEAPADEGMDDAPAEPDPMEEAEEG</sequence>
<dbReference type="EMBL" id="AP014648">
    <property type="protein sequence ID" value="BAQ17313.1"/>
    <property type="molecule type" value="Genomic_DNA"/>
</dbReference>
<reference evidence="3 4" key="1">
    <citation type="submission" date="2014-09" db="EMBL/GenBank/DDBJ databases">
        <title>Genome sequencing of Methyloceanibacter caenitepidi Gela4.</title>
        <authorList>
            <person name="Takeuchi M."/>
            <person name="Susumu S."/>
            <person name="Kamagata Y."/>
            <person name="Oshima K."/>
            <person name="Hattori M."/>
            <person name="Iwasaki W."/>
        </authorList>
    </citation>
    <scope>NUCLEOTIDE SEQUENCE [LARGE SCALE GENOMIC DNA]</scope>
    <source>
        <strain evidence="3 4">Gela4</strain>
    </source>
</reference>
<feature type="compositionally biased region" description="Acidic residues" evidence="1">
    <location>
        <begin position="29"/>
        <end position="76"/>
    </location>
</feature>
<evidence type="ECO:0000256" key="1">
    <source>
        <dbReference type="SAM" id="MobiDB-lite"/>
    </source>
</evidence>
<dbReference type="RefSeq" id="WP_045366795.1">
    <property type="nucleotide sequence ID" value="NZ_AP014648.1"/>
</dbReference>
<dbReference type="HOGENOM" id="CLU_2650257_0_0_5"/>
<evidence type="ECO:0000313" key="3">
    <source>
        <dbReference type="EMBL" id="BAQ17313.1"/>
    </source>
</evidence>
<proteinExistence type="predicted"/>
<gene>
    <name evidence="3" type="ORF">GL4_1861</name>
</gene>
<evidence type="ECO:0000256" key="2">
    <source>
        <dbReference type="SAM" id="SignalP"/>
    </source>
</evidence>
<organism evidence="3 4">
    <name type="scientific">Methyloceanibacter caenitepidi</name>
    <dbReference type="NCBI Taxonomy" id="1384459"/>
    <lineage>
        <taxon>Bacteria</taxon>
        <taxon>Pseudomonadati</taxon>
        <taxon>Pseudomonadota</taxon>
        <taxon>Alphaproteobacteria</taxon>
        <taxon>Hyphomicrobiales</taxon>
        <taxon>Hyphomicrobiaceae</taxon>
        <taxon>Methyloceanibacter</taxon>
    </lineage>
</organism>
<evidence type="ECO:0008006" key="5">
    <source>
        <dbReference type="Google" id="ProtNLM"/>
    </source>
</evidence>
<feature type="region of interest" description="Disordered" evidence="1">
    <location>
        <begin position="19"/>
        <end position="76"/>
    </location>
</feature>
<dbReference type="Proteomes" id="UP000031643">
    <property type="component" value="Chromosome"/>
</dbReference>
<protein>
    <recommendedName>
        <fullName evidence="5">Pentapeptide MXKDX repeat protein</fullName>
    </recommendedName>
</protein>
<name>A0A0A8K2Y1_9HYPH</name>
<dbReference type="KEGG" id="mcg:GL4_1861"/>
<keyword evidence="2" id="KW-0732">Signal</keyword>
<keyword evidence="4" id="KW-1185">Reference proteome</keyword>
<feature type="chain" id="PRO_5002038510" description="Pentapeptide MXKDX repeat protein" evidence="2">
    <location>
        <begin position="28"/>
        <end position="76"/>
    </location>
</feature>
<dbReference type="STRING" id="1384459.GL4_1861"/>